<evidence type="ECO:0000256" key="8">
    <source>
        <dbReference type="ARBA" id="ARBA00023242"/>
    </source>
</evidence>
<feature type="compositionally biased region" description="Basic and acidic residues" evidence="10">
    <location>
        <begin position="16"/>
        <end position="40"/>
    </location>
</feature>
<evidence type="ECO:0000256" key="4">
    <source>
        <dbReference type="ARBA" id="ARBA00023015"/>
    </source>
</evidence>
<sequence>MPHVNSGGSEDFFSNDEVKVYKDEGEEEKRSSENLSEDKLGLVTETEEGKNGSLGNGYDGDKTENGREDGKPPVQDRNAGPFGYGMPSYPPYSNGSPGLGSKFQPPLAGLMMYNNEHFAQPPPAHMGIPPVHIDPKSGLPRPPVYPYPGSGQFPPSLYGPDIPVQWQRPPGYPITSGAFSGPYPPSLSSSSFRFGPPGLFHPHHGLHHPGMPHPALMSPGPKQEPQDNHRNMHDQGPPEETAAQKKKNHIKKPLNAFMLFMKEQRAKVVAECTLKESAAINQILGRKWHALDRSEQAKYYEMARKEKELHLQLYPGWSARDNYAVHTKKKRKKKDIHGGEKGCSPISHKMKLMWPKDGQESYSPQDMWVTDCSSAKKCRARYGVEQQNQWCKPCRSSLEQTSDPTADIKQSNSPETEEEMYKVFDGDSMTGSPMHSVTSDDAFSTPSKSFYRHSPSPLGVGNSDLDLTLKSDHTHIDIESGEIDVCSQDNDLNITLTSSPLKSSPYRNHIPVT</sequence>
<feature type="region of interest" description="Disordered" evidence="10">
    <location>
        <begin position="198"/>
        <end position="248"/>
    </location>
</feature>
<proteinExistence type="inferred from homology"/>
<evidence type="ECO:0000256" key="2">
    <source>
        <dbReference type="ARBA" id="ARBA00006569"/>
    </source>
</evidence>
<dbReference type="Gene3D" id="1.10.30.10">
    <property type="entry name" value="High mobility group box domain"/>
    <property type="match status" value="1"/>
</dbReference>
<dbReference type="GO" id="GO:0000981">
    <property type="term" value="F:DNA-binding transcription factor activity, RNA polymerase II-specific"/>
    <property type="evidence" value="ECO:0007669"/>
    <property type="project" value="TreeGrafter"/>
</dbReference>
<dbReference type="Proteomes" id="UP000507470">
    <property type="component" value="Unassembled WGS sequence"/>
</dbReference>
<dbReference type="InterPro" id="IPR009071">
    <property type="entry name" value="HMG_box_dom"/>
</dbReference>
<evidence type="ECO:0000313" key="12">
    <source>
        <dbReference type="EMBL" id="CAC5402278.1"/>
    </source>
</evidence>
<name>A0A6J8D0N1_MYTCO</name>
<feature type="region of interest" description="Disordered" evidence="10">
    <location>
        <begin position="1"/>
        <end position="79"/>
    </location>
</feature>
<dbReference type="OrthoDB" id="2307332at2759"/>
<dbReference type="GO" id="GO:0000978">
    <property type="term" value="F:RNA polymerase II cis-regulatory region sequence-specific DNA binding"/>
    <property type="evidence" value="ECO:0007669"/>
    <property type="project" value="TreeGrafter"/>
</dbReference>
<dbReference type="PANTHER" id="PTHR10373:SF38">
    <property type="entry name" value="PROTEIN PANGOLIN, ISOFORM J"/>
    <property type="match status" value="1"/>
</dbReference>
<feature type="compositionally biased region" description="Polar residues" evidence="10">
    <location>
        <begin position="429"/>
        <end position="448"/>
    </location>
</feature>
<dbReference type="Pfam" id="PF00505">
    <property type="entry name" value="HMG_box"/>
    <property type="match status" value="1"/>
</dbReference>
<dbReference type="PROSITE" id="PS50118">
    <property type="entry name" value="HMG_BOX_2"/>
    <property type="match status" value="1"/>
</dbReference>
<feature type="compositionally biased region" description="Polar residues" evidence="10">
    <location>
        <begin position="397"/>
        <end position="414"/>
    </location>
</feature>
<evidence type="ECO:0000259" key="11">
    <source>
        <dbReference type="PROSITE" id="PS50118"/>
    </source>
</evidence>
<keyword evidence="7" id="KW-0804">Transcription</keyword>
<evidence type="ECO:0000256" key="1">
    <source>
        <dbReference type="ARBA" id="ARBA00004123"/>
    </source>
</evidence>
<feature type="domain" description="HMG box" evidence="11">
    <location>
        <begin position="250"/>
        <end position="318"/>
    </location>
</feature>
<dbReference type="GO" id="GO:0000785">
    <property type="term" value="C:chromatin"/>
    <property type="evidence" value="ECO:0007669"/>
    <property type="project" value="TreeGrafter"/>
</dbReference>
<dbReference type="SMART" id="SM01366">
    <property type="entry name" value="c-clamp"/>
    <property type="match status" value="1"/>
</dbReference>
<feature type="compositionally biased region" description="Basic and acidic residues" evidence="10">
    <location>
        <begin position="224"/>
        <end position="233"/>
    </location>
</feature>
<keyword evidence="13" id="KW-1185">Reference proteome</keyword>
<dbReference type="GO" id="GO:0060070">
    <property type="term" value="P:canonical Wnt signaling pathway"/>
    <property type="evidence" value="ECO:0007669"/>
    <property type="project" value="TreeGrafter"/>
</dbReference>
<dbReference type="SUPFAM" id="SSF47095">
    <property type="entry name" value="HMG-box"/>
    <property type="match status" value="1"/>
</dbReference>
<evidence type="ECO:0000256" key="7">
    <source>
        <dbReference type="ARBA" id="ARBA00023163"/>
    </source>
</evidence>
<evidence type="ECO:0000256" key="10">
    <source>
        <dbReference type="SAM" id="MobiDB-lite"/>
    </source>
</evidence>
<dbReference type="FunFam" id="1.10.30.10:FF:000001">
    <property type="entry name" value="transcription factor 7 isoform X2"/>
    <property type="match status" value="1"/>
</dbReference>
<keyword evidence="3" id="KW-0879">Wnt signaling pathway</keyword>
<dbReference type="Gene3D" id="4.10.900.10">
    <property type="entry name" value="TCF3-CBD (Catenin binding domain)"/>
    <property type="match status" value="1"/>
</dbReference>
<gene>
    <name evidence="12" type="ORF">MCOR_36245</name>
</gene>
<keyword evidence="6" id="KW-0010">Activator</keyword>
<feature type="DNA-binding region" description="HMG box" evidence="9">
    <location>
        <begin position="250"/>
        <end position="318"/>
    </location>
</feature>
<dbReference type="AlphaFoldDB" id="A0A6J8D0N1"/>
<keyword evidence="8 9" id="KW-0539">Nucleus</keyword>
<accession>A0A6J8D0N1</accession>
<evidence type="ECO:0000313" key="13">
    <source>
        <dbReference type="Proteomes" id="UP000507470"/>
    </source>
</evidence>
<protein>
    <submittedName>
        <fullName evidence="12">TCF7L2</fullName>
    </submittedName>
</protein>
<feature type="compositionally biased region" description="Basic and acidic residues" evidence="10">
    <location>
        <begin position="59"/>
        <end position="71"/>
    </location>
</feature>
<dbReference type="SMART" id="SM00398">
    <property type="entry name" value="HMG"/>
    <property type="match status" value="1"/>
</dbReference>
<dbReference type="PANTHER" id="PTHR10373">
    <property type="entry name" value="TRANSCRIPTION FACTOR 7 FAMILY MEMBER"/>
    <property type="match status" value="1"/>
</dbReference>
<organism evidence="12 13">
    <name type="scientific">Mytilus coruscus</name>
    <name type="common">Sea mussel</name>
    <dbReference type="NCBI Taxonomy" id="42192"/>
    <lineage>
        <taxon>Eukaryota</taxon>
        <taxon>Metazoa</taxon>
        <taxon>Spiralia</taxon>
        <taxon>Lophotrochozoa</taxon>
        <taxon>Mollusca</taxon>
        <taxon>Bivalvia</taxon>
        <taxon>Autobranchia</taxon>
        <taxon>Pteriomorphia</taxon>
        <taxon>Mytilida</taxon>
        <taxon>Mytiloidea</taxon>
        <taxon>Mytilidae</taxon>
        <taxon>Mytilinae</taxon>
        <taxon>Mytilus</taxon>
    </lineage>
</organism>
<dbReference type="InterPro" id="IPR036910">
    <property type="entry name" value="HMG_box_dom_sf"/>
</dbReference>
<reference evidence="12 13" key="1">
    <citation type="submission" date="2020-06" db="EMBL/GenBank/DDBJ databases">
        <authorList>
            <person name="Li R."/>
            <person name="Bekaert M."/>
        </authorList>
    </citation>
    <scope>NUCLEOTIDE SEQUENCE [LARGE SCALE GENOMIC DNA]</scope>
    <source>
        <strain evidence="13">wild</strain>
    </source>
</reference>
<dbReference type="CDD" id="cd21996">
    <property type="entry name" value="HMG-box_TCF7-like"/>
    <property type="match status" value="1"/>
</dbReference>
<dbReference type="InterPro" id="IPR027397">
    <property type="entry name" value="Catenin-bd_sf"/>
</dbReference>
<evidence type="ECO:0000256" key="9">
    <source>
        <dbReference type="PROSITE-ProRule" id="PRU00267"/>
    </source>
</evidence>
<dbReference type="InterPro" id="IPR024940">
    <property type="entry name" value="TCF/LEF"/>
</dbReference>
<evidence type="ECO:0000256" key="5">
    <source>
        <dbReference type="ARBA" id="ARBA00023125"/>
    </source>
</evidence>
<keyword evidence="5 9" id="KW-0238">DNA-binding</keyword>
<feature type="region of interest" description="Disordered" evidence="10">
    <location>
        <begin position="396"/>
        <end position="457"/>
    </location>
</feature>
<comment type="subcellular location">
    <subcellularLocation>
        <location evidence="1">Nucleus</location>
    </subcellularLocation>
</comment>
<evidence type="ECO:0000256" key="6">
    <source>
        <dbReference type="ARBA" id="ARBA00023159"/>
    </source>
</evidence>
<evidence type="ECO:0000256" key="3">
    <source>
        <dbReference type="ARBA" id="ARBA00022687"/>
    </source>
</evidence>
<keyword evidence="4" id="KW-0805">Transcription regulation</keyword>
<dbReference type="GO" id="GO:1990907">
    <property type="term" value="C:beta-catenin-TCF complex"/>
    <property type="evidence" value="ECO:0007669"/>
    <property type="project" value="TreeGrafter"/>
</dbReference>
<dbReference type="EMBL" id="CACVKT020006490">
    <property type="protein sequence ID" value="CAC5402278.1"/>
    <property type="molecule type" value="Genomic_DNA"/>
</dbReference>
<comment type="similarity">
    <text evidence="2">Belongs to the TCF/LEF family.</text>
</comment>